<feature type="domain" description="PH" evidence="8">
    <location>
        <begin position="1189"/>
        <end position="1291"/>
    </location>
</feature>
<dbReference type="Gene3D" id="2.60.200.20">
    <property type="match status" value="1"/>
</dbReference>
<evidence type="ECO:0000259" key="8">
    <source>
        <dbReference type="PROSITE" id="PS50003"/>
    </source>
</evidence>
<feature type="coiled-coil region" evidence="6">
    <location>
        <begin position="807"/>
        <end position="919"/>
    </location>
</feature>
<evidence type="ECO:0000313" key="9">
    <source>
        <dbReference type="EMBL" id="CAH1099061.1"/>
    </source>
</evidence>
<dbReference type="Gene3D" id="2.30.29.30">
    <property type="entry name" value="Pleckstrin-homology domain (PH domain)/Phosphotyrosine-binding domain (PTB)"/>
    <property type="match status" value="1"/>
</dbReference>
<dbReference type="OrthoDB" id="6020705at2759"/>
<dbReference type="InterPro" id="IPR027267">
    <property type="entry name" value="AH/BAR_dom_sf"/>
</dbReference>
<evidence type="ECO:0000256" key="1">
    <source>
        <dbReference type="ARBA" id="ARBA00022481"/>
    </source>
</evidence>
<evidence type="ECO:0000256" key="7">
    <source>
        <dbReference type="SAM" id="MobiDB-lite"/>
    </source>
</evidence>
<feature type="region of interest" description="Disordered" evidence="7">
    <location>
        <begin position="366"/>
        <end position="390"/>
    </location>
</feature>
<feature type="region of interest" description="Disordered" evidence="7">
    <location>
        <begin position="450"/>
        <end position="490"/>
    </location>
</feature>
<dbReference type="PANTHER" id="PTHR12156:SF5">
    <property type="entry name" value="FI18040P1"/>
    <property type="match status" value="1"/>
</dbReference>
<feature type="compositionally biased region" description="Gly residues" evidence="7">
    <location>
        <begin position="1"/>
        <end position="11"/>
    </location>
</feature>
<dbReference type="InterPro" id="IPR037810">
    <property type="entry name" value="PHLDB1/2/3_PH"/>
</dbReference>
<dbReference type="SUPFAM" id="SSF49879">
    <property type="entry name" value="SMAD/FHA domain"/>
    <property type="match status" value="1"/>
</dbReference>
<dbReference type="EMBL" id="OV651813">
    <property type="protein sequence ID" value="CAH1099061.1"/>
    <property type="molecule type" value="Genomic_DNA"/>
</dbReference>
<evidence type="ECO:0000256" key="2">
    <source>
        <dbReference type="ARBA" id="ARBA00022553"/>
    </source>
</evidence>
<evidence type="ECO:0000256" key="4">
    <source>
        <dbReference type="ARBA" id="ARBA00069090"/>
    </source>
</evidence>
<gene>
    <name evidence="9" type="ORF">PSYICH_LOCUS1161</name>
</gene>
<feature type="compositionally biased region" description="Low complexity" evidence="7">
    <location>
        <begin position="366"/>
        <end position="376"/>
    </location>
</feature>
<evidence type="ECO:0000256" key="6">
    <source>
        <dbReference type="SAM" id="Coils"/>
    </source>
</evidence>
<dbReference type="SUPFAM" id="SSF103657">
    <property type="entry name" value="BAR/IMD domain-like"/>
    <property type="match status" value="1"/>
</dbReference>
<dbReference type="Proteomes" id="UP001153636">
    <property type="component" value="Chromosome 1"/>
</dbReference>
<dbReference type="PROSITE" id="PS50003">
    <property type="entry name" value="PH_DOMAIN"/>
    <property type="match status" value="1"/>
</dbReference>
<keyword evidence="10" id="KW-1185">Reference proteome</keyword>
<reference evidence="9" key="1">
    <citation type="submission" date="2022-01" db="EMBL/GenBank/DDBJ databases">
        <authorList>
            <person name="King R."/>
        </authorList>
    </citation>
    <scope>NUCLEOTIDE SEQUENCE</scope>
</reference>
<feature type="region of interest" description="Disordered" evidence="7">
    <location>
        <begin position="1078"/>
        <end position="1140"/>
    </location>
</feature>
<feature type="compositionally biased region" description="Pro residues" evidence="7">
    <location>
        <begin position="474"/>
        <end position="487"/>
    </location>
</feature>
<feature type="coiled-coil region" evidence="6">
    <location>
        <begin position="677"/>
        <end position="771"/>
    </location>
</feature>
<feature type="compositionally biased region" description="Basic and acidic residues" evidence="7">
    <location>
        <begin position="1086"/>
        <end position="1101"/>
    </location>
</feature>
<dbReference type="Pfam" id="PF00169">
    <property type="entry name" value="PH"/>
    <property type="match status" value="1"/>
</dbReference>
<dbReference type="InterPro" id="IPR001849">
    <property type="entry name" value="PH_domain"/>
</dbReference>
<accession>A0A9P0CD62</accession>
<feature type="region of interest" description="Disordered" evidence="7">
    <location>
        <begin position="168"/>
        <end position="196"/>
    </location>
</feature>
<keyword evidence="1" id="KW-0488">Methylation</keyword>
<protein>
    <recommendedName>
        <fullName evidence="4">Pleckstrin homology-like domain family B member 1</fullName>
    </recommendedName>
    <alternativeName>
        <fullName evidence="5">Protein LL5-alpha</fullName>
    </alternativeName>
</protein>
<dbReference type="InterPro" id="IPR052212">
    <property type="entry name" value="PH-like_domain"/>
</dbReference>
<feature type="compositionally biased region" description="Basic and acidic residues" evidence="7">
    <location>
        <begin position="1109"/>
        <end position="1119"/>
    </location>
</feature>
<name>A0A9P0CD62_9CUCU</name>
<proteinExistence type="predicted"/>
<dbReference type="InterPro" id="IPR011993">
    <property type="entry name" value="PH-like_dom_sf"/>
</dbReference>
<feature type="coiled-coil region" evidence="6">
    <location>
        <begin position="397"/>
        <end position="445"/>
    </location>
</feature>
<keyword evidence="3 6" id="KW-0175">Coiled coil</keyword>
<organism evidence="9 10">
    <name type="scientific">Psylliodes chrysocephalus</name>
    <dbReference type="NCBI Taxonomy" id="3402493"/>
    <lineage>
        <taxon>Eukaryota</taxon>
        <taxon>Metazoa</taxon>
        <taxon>Ecdysozoa</taxon>
        <taxon>Arthropoda</taxon>
        <taxon>Hexapoda</taxon>
        <taxon>Insecta</taxon>
        <taxon>Pterygota</taxon>
        <taxon>Neoptera</taxon>
        <taxon>Endopterygota</taxon>
        <taxon>Coleoptera</taxon>
        <taxon>Polyphaga</taxon>
        <taxon>Cucujiformia</taxon>
        <taxon>Chrysomeloidea</taxon>
        <taxon>Chrysomelidae</taxon>
        <taxon>Galerucinae</taxon>
        <taxon>Alticini</taxon>
        <taxon>Psylliodes</taxon>
    </lineage>
</organism>
<dbReference type="Pfam" id="PF00498">
    <property type="entry name" value="FHA"/>
    <property type="match status" value="1"/>
</dbReference>
<evidence type="ECO:0000256" key="3">
    <source>
        <dbReference type="ARBA" id="ARBA00023054"/>
    </source>
</evidence>
<dbReference type="SMART" id="SM00233">
    <property type="entry name" value="PH"/>
    <property type="match status" value="1"/>
</dbReference>
<dbReference type="CDD" id="cd14673">
    <property type="entry name" value="PH_PHLDB1_2"/>
    <property type="match status" value="1"/>
</dbReference>
<dbReference type="InterPro" id="IPR000253">
    <property type="entry name" value="FHA_dom"/>
</dbReference>
<dbReference type="InterPro" id="IPR008984">
    <property type="entry name" value="SMAD_FHA_dom_sf"/>
</dbReference>
<dbReference type="SUPFAM" id="SSF50729">
    <property type="entry name" value="PH domain-like"/>
    <property type="match status" value="1"/>
</dbReference>
<dbReference type="FunFam" id="2.30.29.30:FF:000006">
    <property type="entry name" value="Pleckstrin homology like domain family B member 1"/>
    <property type="match status" value="1"/>
</dbReference>
<evidence type="ECO:0000256" key="5">
    <source>
        <dbReference type="ARBA" id="ARBA00077655"/>
    </source>
</evidence>
<dbReference type="FunFam" id="2.60.200.20:FF:000004">
    <property type="entry name" value="pleckstrin homology-like domain family B member 1 isoform X1"/>
    <property type="match status" value="1"/>
</dbReference>
<sequence length="1300" mass="148383">MSGVTLAGGGSTTTLGSGNPGAVELTDAAGGRALKLQTDTPHLVSIGGDRLSTSVTLHPIPQGRVTVGSGPGVDIPVQGTGVLPLHCHIENSEGIVTIYPLSENLSIDGVRVTTPTRLSQGCMLTIGRSNYMRFNHPAEAKLMKSVLPNPRISMAPINFEPDSSFMSKFNKKPPVAPRKSPRESLSDSGSDEPPSSVVTKVSKFEYLAAQNYKKSISPKVFPSNVVTVNTPVKDVIGRAPPDLTSFTKNLPQSSLNYAELNYNEKLQGKNTNQPTFSKKIHQSQYVNVTVNETKNINNRVIIFENGCVPKNPNVNYENGCIPKNPNVNFDHNELNNKTSSANKNINVSRVVTPSPNFNRNPAFYRSVTPSPVTSSPKVNHRRSGSLGELTDGNYDCYEDLERRKYDAEIKRNQAQQDRIKEQEIEKAEQQRLEEILNMCAEYEKQQCEKNKPITPNRIKTNGSLPRDKRGQFSPPSPSYSSTPPPSPLDILHNELLKQSNQHNYENVNITSSPPNGVLYEQHIDLKSQEPEFRNVERKSPYENVYIQHNPPGPYPPSPRTRIKTFVTSNKDNTTKETTELIENKFAILEAEQILLREAEQILKQNLHNSMEFPPDHDIFDVTGTKATPTKFVFPDENNVEIVKIPSPEQNSKIHNEFNYTNNTTVNNVSCNGTDRSYDEQHEEEKIDKSRLEQLKKEKKEILAVISRIKRQMAEIEIQEEELQRETELERALISGEYKSKLLDLEKIETRKQKLQRRSQKIEDNMRDCQAKQEEDQKKCKEKLKMAQEHMSEVDAKLCSTTKPSPEYEDVFEEYLQAQEQLDNERKAFEDLEFHHLEEEADWLASREELQREILDLSKRIEHLTSQVQDLEQQKMDTSKTNSQEFKTIERQKMECLMRLEEIRNRLKSIDNELLIYSNEESEQEVSSDTDSDKSKELEKRLSSLSFGKVTDMSCSIIVSNTKIPDNESMYNMSQSFNEKMFQEKSILEVGIERKFPSQDDIDRISRVTSDAPIINEGQDSLGRKTIESLKEIERNRHIHLCQQGSQVIEQERQRVNALKQRVQEEVKSKWAQRIQDCNSLNSSGSEETRFSEVDDEQKIETKPTTPEEQVFRELSRGESENAESPRPLSETSEMSLEVGTLNRKRKPISDKQRPLTRYLPIRGSDLDLRQHIESAGHQVVLCPHVIINSSICRGYLHKKGSKLNGWSRRWFVFDRNKHTFAYYLDKSEKKARGGAYFQAIEEVYLDHLNSVKSPNPQLTFIVKTHERLYYLMAPSPEAMRIWVDVIFTGAEGYREFEAGT</sequence>
<keyword evidence="2" id="KW-0597">Phosphoprotein</keyword>
<feature type="region of interest" description="Disordered" evidence="7">
    <location>
        <begin position="1"/>
        <end position="23"/>
    </location>
</feature>
<evidence type="ECO:0000313" key="10">
    <source>
        <dbReference type="Proteomes" id="UP001153636"/>
    </source>
</evidence>
<dbReference type="PANTHER" id="PTHR12156">
    <property type="entry name" value="PLECKSTRIN HOMOLOGY-LIKE DOMAIN, FAMILY B, MEMBER 3"/>
    <property type="match status" value="1"/>
</dbReference>